<dbReference type="InterPro" id="IPR004341">
    <property type="entry name" value="CAT_RNA-bd_dom"/>
</dbReference>
<feature type="domain" description="PRD" evidence="2">
    <location>
        <begin position="65"/>
        <end position="170"/>
    </location>
</feature>
<dbReference type="GO" id="GO:0003723">
    <property type="term" value="F:RNA binding"/>
    <property type="evidence" value="ECO:0007669"/>
    <property type="project" value="InterPro"/>
</dbReference>
<reference evidence="4" key="1">
    <citation type="submission" date="2016-09" db="EMBL/GenBank/DDBJ databases">
        <authorList>
            <person name="Gulvik C.A."/>
        </authorList>
    </citation>
    <scope>NUCLEOTIDE SEQUENCE [LARGE SCALE GENOMIC DNA]</scope>
    <source>
        <strain evidence="4">DSM 23328</strain>
    </source>
</reference>
<dbReference type="PANTHER" id="PTHR30185">
    <property type="entry name" value="CRYPTIC BETA-GLUCOSIDE BGL OPERON ANTITERMINATOR"/>
    <property type="match status" value="1"/>
</dbReference>
<dbReference type="InterPro" id="IPR011608">
    <property type="entry name" value="PRD"/>
</dbReference>
<dbReference type="SUPFAM" id="SSF63520">
    <property type="entry name" value="PTS-regulatory domain, PRD"/>
    <property type="match status" value="2"/>
</dbReference>
<dbReference type="AlphaFoldDB" id="A0A1E5GMW1"/>
<accession>A0A1E5GMW1</accession>
<evidence type="ECO:0000313" key="4">
    <source>
        <dbReference type="Proteomes" id="UP000094068"/>
    </source>
</evidence>
<evidence type="ECO:0000259" key="2">
    <source>
        <dbReference type="PROSITE" id="PS51372"/>
    </source>
</evidence>
<dbReference type="InterPro" id="IPR036650">
    <property type="entry name" value="CAT_RNA-bd_dom_sf"/>
</dbReference>
<dbReference type="SMART" id="SM01061">
    <property type="entry name" value="CAT_RBD"/>
    <property type="match status" value="1"/>
</dbReference>
<dbReference type="PROSITE" id="PS51372">
    <property type="entry name" value="PRD_2"/>
    <property type="match status" value="2"/>
</dbReference>
<organism evidence="3 4">
    <name type="scientific">Enterococcus ureasiticus</name>
    <dbReference type="NCBI Taxonomy" id="903984"/>
    <lineage>
        <taxon>Bacteria</taxon>
        <taxon>Bacillati</taxon>
        <taxon>Bacillota</taxon>
        <taxon>Bacilli</taxon>
        <taxon>Lactobacillales</taxon>
        <taxon>Enterococcaceae</taxon>
        <taxon>Enterococcus</taxon>
    </lineage>
</organism>
<dbReference type="InterPro" id="IPR036634">
    <property type="entry name" value="PRD_sf"/>
</dbReference>
<dbReference type="PANTHER" id="PTHR30185:SF15">
    <property type="entry name" value="CRYPTIC BETA-GLUCOSIDE BGL OPERON ANTITERMINATOR"/>
    <property type="match status" value="1"/>
</dbReference>
<dbReference type="InterPro" id="IPR050661">
    <property type="entry name" value="BglG_antiterminators"/>
</dbReference>
<dbReference type="STRING" id="903984.BCR21_03330"/>
<dbReference type="Gene3D" id="2.30.24.10">
    <property type="entry name" value="CAT RNA-binding domain"/>
    <property type="match status" value="1"/>
</dbReference>
<dbReference type="GO" id="GO:0006355">
    <property type="term" value="P:regulation of DNA-templated transcription"/>
    <property type="evidence" value="ECO:0007669"/>
    <property type="project" value="InterPro"/>
</dbReference>
<dbReference type="Proteomes" id="UP000094068">
    <property type="component" value="Unassembled WGS sequence"/>
</dbReference>
<evidence type="ECO:0000256" key="1">
    <source>
        <dbReference type="ARBA" id="ARBA00022737"/>
    </source>
</evidence>
<dbReference type="SUPFAM" id="SSF50151">
    <property type="entry name" value="SacY-like RNA-binding domain"/>
    <property type="match status" value="1"/>
</dbReference>
<dbReference type="RefSeq" id="WP_069645087.1">
    <property type="nucleotide sequence ID" value="NZ_MIJZ01000001.1"/>
</dbReference>
<evidence type="ECO:0000313" key="3">
    <source>
        <dbReference type="EMBL" id="OEG14037.1"/>
    </source>
</evidence>
<dbReference type="Pfam" id="PF03123">
    <property type="entry name" value="CAT_RBD"/>
    <property type="match status" value="1"/>
</dbReference>
<dbReference type="Pfam" id="PF00874">
    <property type="entry name" value="PRD"/>
    <property type="match status" value="2"/>
</dbReference>
<keyword evidence="1" id="KW-0677">Repeat</keyword>
<protein>
    <submittedName>
        <fullName evidence="3">Transcription antiterminator BglG</fullName>
    </submittedName>
</protein>
<sequence>MILVKKVLNSSVVLVEKEGQEMIALGKGIGYGKKIGEAISDSLVDKIFLPIEAQKSSQFAELVDEIPMHYFEITKEIVAIAEEELSYQLNTSIYLTLSDHLHFAVERSEKGLNVSNRLYWEIKNYYPKEFHIGEVVLEQMKTKYQIELPNEEASNIAFHLINAQSDRHEDQDGLKKAKLVGTIVNMVRYSLRQEIDTNSVHYTRFITHVRFFVDRFFNDGLLQEKEDELYRQMWSLYPGAMDIATKVKNYIDQTYHTQIPENEIVYLGVHINRLMNHSSIDHGKK</sequence>
<proteinExistence type="predicted"/>
<name>A0A1E5GMW1_9ENTE</name>
<comment type="caution">
    <text evidence="3">The sequence shown here is derived from an EMBL/GenBank/DDBJ whole genome shotgun (WGS) entry which is preliminary data.</text>
</comment>
<gene>
    <name evidence="3" type="ORF">BCR21_03330</name>
</gene>
<dbReference type="Gene3D" id="1.10.1790.10">
    <property type="entry name" value="PRD domain"/>
    <property type="match status" value="2"/>
</dbReference>
<dbReference type="OrthoDB" id="9813552at2"/>
<keyword evidence="4" id="KW-1185">Reference proteome</keyword>
<dbReference type="EMBL" id="MIJZ01000001">
    <property type="protein sequence ID" value="OEG14037.1"/>
    <property type="molecule type" value="Genomic_DNA"/>
</dbReference>
<feature type="domain" description="PRD" evidence="2">
    <location>
        <begin position="171"/>
        <end position="281"/>
    </location>
</feature>